<keyword evidence="11" id="KW-0472">Membrane</keyword>
<evidence type="ECO:0000256" key="5">
    <source>
        <dbReference type="ARBA" id="ARBA00022660"/>
    </source>
</evidence>
<dbReference type="GO" id="GO:0022900">
    <property type="term" value="P:electron transport chain"/>
    <property type="evidence" value="ECO:0007669"/>
    <property type="project" value="InterPro"/>
</dbReference>
<evidence type="ECO:0000256" key="8">
    <source>
        <dbReference type="ARBA" id="ARBA00022982"/>
    </source>
</evidence>
<organism evidence="12 13">
    <name type="scientific">Absidia repens</name>
    <dbReference type="NCBI Taxonomy" id="90262"/>
    <lineage>
        <taxon>Eukaryota</taxon>
        <taxon>Fungi</taxon>
        <taxon>Fungi incertae sedis</taxon>
        <taxon>Mucoromycota</taxon>
        <taxon>Mucoromycotina</taxon>
        <taxon>Mucoromycetes</taxon>
        <taxon>Mucorales</taxon>
        <taxon>Cunninghamellaceae</taxon>
        <taxon>Absidia</taxon>
    </lineage>
</organism>
<keyword evidence="5" id="KW-0679">Respiratory chain</keyword>
<dbReference type="PANTHER" id="PTHR15082:SF2">
    <property type="entry name" value="NADH DEHYDROGENASE [UBIQUINONE] 1 BETA SUBCOMPLEX SUBUNIT 3"/>
    <property type="match status" value="1"/>
</dbReference>
<dbReference type="STRING" id="90262.A0A1X2INK6"/>
<dbReference type="GO" id="GO:0032981">
    <property type="term" value="P:mitochondrial respiratory chain complex I assembly"/>
    <property type="evidence" value="ECO:0007669"/>
    <property type="project" value="TreeGrafter"/>
</dbReference>
<keyword evidence="6" id="KW-0812">Transmembrane</keyword>
<comment type="subcellular location">
    <subcellularLocation>
        <location evidence="2">Mitochondrion inner membrane</location>
        <topology evidence="2">Single-pass membrane protein</topology>
        <orientation evidence="2">Matrix side</orientation>
    </subcellularLocation>
</comment>
<accession>A0A1X2INK6</accession>
<dbReference type="InterPro" id="IPR012576">
    <property type="entry name" value="NDUFB3"/>
</dbReference>
<reference evidence="12 13" key="1">
    <citation type="submission" date="2016-07" db="EMBL/GenBank/DDBJ databases">
        <title>Pervasive Adenine N6-methylation of Active Genes in Fungi.</title>
        <authorList>
            <consortium name="DOE Joint Genome Institute"/>
            <person name="Mondo S.J."/>
            <person name="Dannebaum R.O."/>
            <person name="Kuo R.C."/>
            <person name="Labutti K."/>
            <person name="Haridas S."/>
            <person name="Kuo A."/>
            <person name="Salamov A."/>
            <person name="Ahrendt S.R."/>
            <person name="Lipzen A."/>
            <person name="Sullivan W."/>
            <person name="Andreopoulos W.B."/>
            <person name="Clum A."/>
            <person name="Lindquist E."/>
            <person name="Daum C."/>
            <person name="Ramamoorthy G.K."/>
            <person name="Gryganskyi A."/>
            <person name="Culley D."/>
            <person name="Magnuson J.K."/>
            <person name="James T.Y."/>
            <person name="O'Malley M.A."/>
            <person name="Stajich J.E."/>
            <person name="Spatafora J.W."/>
            <person name="Visel A."/>
            <person name="Grigoriev I.V."/>
        </authorList>
    </citation>
    <scope>NUCLEOTIDE SEQUENCE [LARGE SCALE GENOMIC DNA]</scope>
    <source>
        <strain evidence="12 13">NRRL 1336</strain>
    </source>
</reference>
<evidence type="ECO:0000256" key="9">
    <source>
        <dbReference type="ARBA" id="ARBA00022989"/>
    </source>
</evidence>
<dbReference type="OrthoDB" id="521512at2759"/>
<evidence type="ECO:0000256" key="10">
    <source>
        <dbReference type="ARBA" id="ARBA00023128"/>
    </source>
</evidence>
<keyword evidence="4" id="KW-0813">Transport</keyword>
<comment type="function">
    <text evidence="1">Accessory subunit of the mitochondrial membrane respiratory chain NADH dehydrogenase (Complex I), that is believed not to be involved in catalysis. Complex I functions in the transfer of electrons from NADH to the respiratory chain. The immediate electron acceptor for the enzyme is believed to be ubiquinone.</text>
</comment>
<keyword evidence="12" id="KW-0830">Ubiquinone</keyword>
<dbReference type="Pfam" id="PF08122">
    <property type="entry name" value="NDUF_B12"/>
    <property type="match status" value="1"/>
</dbReference>
<evidence type="ECO:0000256" key="7">
    <source>
        <dbReference type="ARBA" id="ARBA00022792"/>
    </source>
</evidence>
<dbReference type="GO" id="GO:0005743">
    <property type="term" value="C:mitochondrial inner membrane"/>
    <property type="evidence" value="ECO:0007669"/>
    <property type="project" value="UniProtKB-SubCell"/>
</dbReference>
<dbReference type="EMBL" id="MCGE01000007">
    <property type="protein sequence ID" value="ORZ19608.1"/>
    <property type="molecule type" value="Genomic_DNA"/>
</dbReference>
<comment type="caution">
    <text evidence="12">The sequence shown here is derived from an EMBL/GenBank/DDBJ whole genome shotgun (WGS) entry which is preliminary data.</text>
</comment>
<dbReference type="Proteomes" id="UP000193560">
    <property type="component" value="Unassembled WGS sequence"/>
</dbReference>
<keyword evidence="7" id="KW-0999">Mitochondrion inner membrane</keyword>
<evidence type="ECO:0000256" key="1">
    <source>
        <dbReference type="ARBA" id="ARBA00003195"/>
    </source>
</evidence>
<evidence type="ECO:0000256" key="11">
    <source>
        <dbReference type="ARBA" id="ARBA00023136"/>
    </source>
</evidence>
<evidence type="ECO:0000256" key="3">
    <source>
        <dbReference type="ARBA" id="ARBA00005667"/>
    </source>
</evidence>
<evidence type="ECO:0000256" key="4">
    <source>
        <dbReference type="ARBA" id="ARBA00022448"/>
    </source>
</evidence>
<evidence type="ECO:0000313" key="13">
    <source>
        <dbReference type="Proteomes" id="UP000193560"/>
    </source>
</evidence>
<protein>
    <submittedName>
        <fullName evidence="12">NADH-ubiquinone oxidoreductase B12 subunit family-domain-containing protein</fullName>
    </submittedName>
</protein>
<gene>
    <name evidence="12" type="ORF">BCR42DRAFT_410107</name>
</gene>
<dbReference type="PANTHER" id="PTHR15082">
    <property type="entry name" value="NADH-UBIQUINONE OXIDOREDUCTASE B12 SUBUNIT"/>
    <property type="match status" value="1"/>
</dbReference>
<proteinExistence type="inferred from homology"/>
<evidence type="ECO:0000256" key="2">
    <source>
        <dbReference type="ARBA" id="ARBA00004298"/>
    </source>
</evidence>
<keyword evidence="13" id="KW-1185">Reference proteome</keyword>
<comment type="similarity">
    <text evidence="3">Belongs to the complex I NDUFB3 subunit family.</text>
</comment>
<sequence>MLRSHTEAQARRPIYNDPWKNREAWRSHKIFSKSSNFKTLFPGLGYATVAFAAYCTYEHFFLKNEKHHH</sequence>
<keyword evidence="8" id="KW-0249">Electron transport</keyword>
<evidence type="ECO:0000313" key="12">
    <source>
        <dbReference type="EMBL" id="ORZ19608.1"/>
    </source>
</evidence>
<name>A0A1X2INK6_9FUNG</name>
<evidence type="ECO:0000256" key="6">
    <source>
        <dbReference type="ARBA" id="ARBA00022692"/>
    </source>
</evidence>
<dbReference type="AlphaFoldDB" id="A0A1X2INK6"/>
<keyword evidence="10" id="KW-0496">Mitochondrion</keyword>
<keyword evidence="9" id="KW-1133">Transmembrane helix</keyword>